<feature type="domain" description="Carboxylesterase type B" evidence="4">
    <location>
        <begin position="33"/>
        <end position="480"/>
    </location>
</feature>
<dbReference type="Gene3D" id="3.40.50.1820">
    <property type="entry name" value="alpha/beta hydrolase"/>
    <property type="match status" value="1"/>
</dbReference>
<dbReference type="OrthoDB" id="408631at2759"/>
<dbReference type="HOGENOM" id="CLU_006586_10_6_1"/>
<accession>A0A0D0B973</accession>
<dbReference type="InterPro" id="IPR050309">
    <property type="entry name" value="Type-B_Carboxylest/Lipase"/>
</dbReference>
<dbReference type="PROSITE" id="PS00122">
    <property type="entry name" value="CARBOXYLESTERASE_B_1"/>
    <property type="match status" value="1"/>
</dbReference>
<dbReference type="AlphaFoldDB" id="A0A0D0B973"/>
<reference evidence="5 6" key="1">
    <citation type="submission" date="2014-04" db="EMBL/GenBank/DDBJ databases">
        <title>Evolutionary Origins and Diversification of the Mycorrhizal Mutualists.</title>
        <authorList>
            <consortium name="DOE Joint Genome Institute"/>
            <consortium name="Mycorrhizal Genomics Consortium"/>
            <person name="Kohler A."/>
            <person name="Kuo A."/>
            <person name="Nagy L.G."/>
            <person name="Floudas D."/>
            <person name="Copeland A."/>
            <person name="Barry K.W."/>
            <person name="Cichocki N."/>
            <person name="Veneault-Fourrey C."/>
            <person name="LaButti K."/>
            <person name="Lindquist E.A."/>
            <person name="Lipzen A."/>
            <person name="Lundell T."/>
            <person name="Morin E."/>
            <person name="Murat C."/>
            <person name="Riley R."/>
            <person name="Ohm R."/>
            <person name="Sun H."/>
            <person name="Tunlid A."/>
            <person name="Henrissat B."/>
            <person name="Grigoriev I.V."/>
            <person name="Hibbett D.S."/>
            <person name="Martin F."/>
        </authorList>
    </citation>
    <scope>NUCLEOTIDE SEQUENCE [LARGE SCALE GENOMIC DNA]</scope>
    <source>
        <strain evidence="5 6">FD-317 M1</strain>
    </source>
</reference>
<protein>
    <recommendedName>
        <fullName evidence="3">Carboxylic ester hydrolase</fullName>
        <ecNumber evidence="3">3.1.1.-</ecNumber>
    </recommendedName>
</protein>
<feature type="chain" id="PRO_5005111977" description="Carboxylic ester hydrolase" evidence="3">
    <location>
        <begin position="21"/>
        <end position="561"/>
    </location>
</feature>
<gene>
    <name evidence="5" type="ORF">GYMLUDRAFT_234476</name>
</gene>
<name>A0A0D0B973_9AGAR</name>
<keyword evidence="6" id="KW-1185">Reference proteome</keyword>
<evidence type="ECO:0000256" key="3">
    <source>
        <dbReference type="RuleBase" id="RU361235"/>
    </source>
</evidence>
<evidence type="ECO:0000259" key="4">
    <source>
        <dbReference type="Pfam" id="PF00135"/>
    </source>
</evidence>
<dbReference type="Proteomes" id="UP000053593">
    <property type="component" value="Unassembled WGS sequence"/>
</dbReference>
<organism evidence="5 6">
    <name type="scientific">Collybiopsis luxurians FD-317 M1</name>
    <dbReference type="NCBI Taxonomy" id="944289"/>
    <lineage>
        <taxon>Eukaryota</taxon>
        <taxon>Fungi</taxon>
        <taxon>Dikarya</taxon>
        <taxon>Basidiomycota</taxon>
        <taxon>Agaricomycotina</taxon>
        <taxon>Agaricomycetes</taxon>
        <taxon>Agaricomycetidae</taxon>
        <taxon>Agaricales</taxon>
        <taxon>Marasmiineae</taxon>
        <taxon>Omphalotaceae</taxon>
        <taxon>Collybiopsis</taxon>
        <taxon>Collybiopsis luxurians</taxon>
    </lineage>
</organism>
<comment type="similarity">
    <text evidence="1 3">Belongs to the type-B carboxylesterase/lipase family.</text>
</comment>
<evidence type="ECO:0000313" key="5">
    <source>
        <dbReference type="EMBL" id="KIK50761.1"/>
    </source>
</evidence>
<proteinExistence type="inferred from homology"/>
<dbReference type="SUPFAM" id="SSF53474">
    <property type="entry name" value="alpha/beta-Hydrolases"/>
    <property type="match status" value="1"/>
</dbReference>
<evidence type="ECO:0000256" key="1">
    <source>
        <dbReference type="ARBA" id="ARBA00005964"/>
    </source>
</evidence>
<dbReference type="InterPro" id="IPR029058">
    <property type="entry name" value="AB_hydrolase_fold"/>
</dbReference>
<dbReference type="EMBL" id="KN834885">
    <property type="protein sequence ID" value="KIK50761.1"/>
    <property type="molecule type" value="Genomic_DNA"/>
</dbReference>
<dbReference type="ESTHER" id="9agar-a0a0d0b973">
    <property type="family name" value="Fungal_carboxylesterase_lipase"/>
</dbReference>
<evidence type="ECO:0000313" key="6">
    <source>
        <dbReference type="Proteomes" id="UP000053593"/>
    </source>
</evidence>
<feature type="signal peptide" evidence="3">
    <location>
        <begin position="1"/>
        <end position="20"/>
    </location>
</feature>
<sequence length="561" mass="61376">MLSISSIKIALQIFLGLIKATPDVPTVVLDSAVVTGQSFGNVERFLGVPYAQPPIGNLRFNLPQPISAYGSDFSAQTYGPTCPQQNLSAPNLPSGLPKEVFDVLSMIVTNASTQDEACLTVNVIRPAFSSPTSNLPVIVLIFFQGAFQIGTTQTYNGTAIVERSIQLGEPVIYVSMNYRLSVFGFLASQEVKDAGVGNLGLHDQREALKWIQKYIKVFGGDPTQVTIWGESSGAFSVAFQLVANGGNPEGLFHAAFMQSGSPIAVEDIADGQPYYDQIVAATGCSGSFDTLQCLRDVPYTQLKTAADATPDFLSYQSLRLAWIPRVDGVFLSDNPQILVQQGQVAAVPIISGDCDDEGTLFSLSAMNVTYLHRSSFSSEAALREYIQTVLMPDISELQLAELLELYPAQGSPLGTGKKSNVTLPEFQRIAALWGDYVFQAPRRFFLSQRVGEQPIWAFVYKRFHALPVLGSFHASDLLDIYGPGDMADFLIHFTRTLNPNGHGNIGNNISDSEDIYWPEYSGPSFEMLQFNDGQPPLSISQDDYRQHGMDYLTYLSQIYPL</sequence>
<dbReference type="InterPro" id="IPR019826">
    <property type="entry name" value="Carboxylesterase_B_AS"/>
</dbReference>
<keyword evidence="2 3" id="KW-0378">Hydrolase</keyword>
<dbReference type="PANTHER" id="PTHR11559">
    <property type="entry name" value="CARBOXYLESTERASE"/>
    <property type="match status" value="1"/>
</dbReference>
<dbReference type="EC" id="3.1.1.-" evidence="3"/>
<evidence type="ECO:0000256" key="2">
    <source>
        <dbReference type="ARBA" id="ARBA00022801"/>
    </source>
</evidence>
<dbReference type="GO" id="GO:0016787">
    <property type="term" value="F:hydrolase activity"/>
    <property type="evidence" value="ECO:0007669"/>
    <property type="project" value="UniProtKB-KW"/>
</dbReference>
<dbReference type="Pfam" id="PF00135">
    <property type="entry name" value="COesterase"/>
    <property type="match status" value="1"/>
</dbReference>
<keyword evidence="3" id="KW-0732">Signal</keyword>
<dbReference type="InterPro" id="IPR002018">
    <property type="entry name" value="CarbesteraseB"/>
</dbReference>